<dbReference type="GO" id="GO:0120170">
    <property type="term" value="F:intraciliary transport particle B binding"/>
    <property type="evidence" value="ECO:0007669"/>
    <property type="project" value="TreeGrafter"/>
</dbReference>
<dbReference type="InterPro" id="IPR011990">
    <property type="entry name" value="TPR-like_helical_dom_sf"/>
</dbReference>
<protein>
    <recommendedName>
        <fullName evidence="11">Tetratricopeptide repeat protein 30</fullName>
    </recommendedName>
</protein>
<keyword evidence="7" id="KW-0966">Cell projection</keyword>
<sequence length="333" mass="37944">MQTRQIQDGQYTATVYTLIREGRLEDVANILNKELQLAPRSRAALSLLGYCYYNLQDFRMAATMYEQLVRYYPDIEDYRLYHAQSLLKAGAYEEVVPILSNFKSNQYAQRILLMQAAAYYEQDDLSHAKSILSFCSSNDPEASIIDGAIMYKEGKFEEARIKFQDALNQIGYQCDLAYNVGLCHFKLKQWAPCLKFIAEIIEKGVREHPELGVGSNAEGVEVKSVGNTQILKETALIEAFNLKSAIEYVTKNFPAAREALLDMPPRNEEELDPVTLHNQALINMDLDPSTGFKKFNFLLQNPPFPQETFANLLILYCKYNYYDLAADVLAENA</sequence>
<evidence type="ECO:0000256" key="5">
    <source>
        <dbReference type="ARBA" id="ARBA00022803"/>
    </source>
</evidence>
<dbReference type="PROSITE" id="PS50005">
    <property type="entry name" value="TPR"/>
    <property type="match status" value="1"/>
</dbReference>
<keyword evidence="4" id="KW-0970">Cilium biogenesis/degradation</keyword>
<dbReference type="GO" id="GO:0005879">
    <property type="term" value="C:axonemal microtubule"/>
    <property type="evidence" value="ECO:0007669"/>
    <property type="project" value="TreeGrafter"/>
</dbReference>
<dbReference type="GO" id="GO:0042073">
    <property type="term" value="P:intraciliary transport"/>
    <property type="evidence" value="ECO:0007669"/>
    <property type="project" value="TreeGrafter"/>
</dbReference>
<dbReference type="Proteomes" id="UP000187209">
    <property type="component" value="Unassembled WGS sequence"/>
</dbReference>
<evidence type="ECO:0000256" key="6">
    <source>
        <dbReference type="ARBA" id="ARBA00023069"/>
    </source>
</evidence>
<comment type="caution">
    <text evidence="9">The sequence shown here is derived from an EMBL/GenBank/DDBJ whole genome shotgun (WGS) entry which is preliminary data.</text>
</comment>
<keyword evidence="3" id="KW-0677">Repeat</keyword>
<dbReference type="PANTHER" id="PTHR20931:SF0">
    <property type="entry name" value="TETRATRICOPEPTIDE REPEAT PROTEIN 30"/>
    <property type="match status" value="1"/>
</dbReference>
<evidence type="ECO:0000256" key="7">
    <source>
        <dbReference type="ARBA" id="ARBA00023273"/>
    </source>
</evidence>
<organism evidence="9 10">
    <name type="scientific">Stentor coeruleus</name>
    <dbReference type="NCBI Taxonomy" id="5963"/>
    <lineage>
        <taxon>Eukaryota</taxon>
        <taxon>Sar</taxon>
        <taxon>Alveolata</taxon>
        <taxon>Ciliophora</taxon>
        <taxon>Postciliodesmatophora</taxon>
        <taxon>Heterotrichea</taxon>
        <taxon>Heterotrichida</taxon>
        <taxon>Stentoridae</taxon>
        <taxon>Stentor</taxon>
    </lineage>
</organism>
<evidence type="ECO:0000256" key="8">
    <source>
        <dbReference type="PROSITE-ProRule" id="PRU00339"/>
    </source>
</evidence>
<dbReference type="GO" id="GO:0030992">
    <property type="term" value="C:intraciliary transport particle B"/>
    <property type="evidence" value="ECO:0007669"/>
    <property type="project" value="TreeGrafter"/>
</dbReference>
<reference evidence="9 10" key="1">
    <citation type="submission" date="2016-11" db="EMBL/GenBank/DDBJ databases">
        <title>The macronuclear genome of Stentor coeruleus: a giant cell with tiny introns.</title>
        <authorList>
            <person name="Slabodnick M."/>
            <person name="Ruby J.G."/>
            <person name="Reiff S.B."/>
            <person name="Swart E.C."/>
            <person name="Gosai S."/>
            <person name="Prabakaran S."/>
            <person name="Witkowska E."/>
            <person name="Larue G.E."/>
            <person name="Fisher S."/>
            <person name="Freeman R.M."/>
            <person name="Gunawardena J."/>
            <person name="Chu W."/>
            <person name="Stover N.A."/>
            <person name="Gregory B.D."/>
            <person name="Nowacki M."/>
            <person name="Derisi J."/>
            <person name="Roy S.W."/>
            <person name="Marshall W.F."/>
            <person name="Sood P."/>
        </authorList>
    </citation>
    <scope>NUCLEOTIDE SEQUENCE [LARGE SCALE GENOMIC DNA]</scope>
    <source>
        <strain evidence="9">WM001</strain>
    </source>
</reference>
<accession>A0A1R2BW52</accession>
<evidence type="ECO:0000256" key="3">
    <source>
        <dbReference type="ARBA" id="ARBA00022737"/>
    </source>
</evidence>
<evidence type="ECO:0000256" key="1">
    <source>
        <dbReference type="ARBA" id="ARBA00004138"/>
    </source>
</evidence>
<evidence type="ECO:0008006" key="11">
    <source>
        <dbReference type="Google" id="ProtNLM"/>
    </source>
</evidence>
<dbReference type="InterPro" id="IPR019734">
    <property type="entry name" value="TPR_rpt"/>
</dbReference>
<evidence type="ECO:0000313" key="10">
    <source>
        <dbReference type="Proteomes" id="UP000187209"/>
    </source>
</evidence>
<dbReference type="EMBL" id="MPUH01000397">
    <property type="protein sequence ID" value="OMJ81018.1"/>
    <property type="molecule type" value="Genomic_DNA"/>
</dbReference>
<feature type="repeat" description="TPR" evidence="8">
    <location>
        <begin position="42"/>
        <end position="75"/>
    </location>
</feature>
<gene>
    <name evidence="9" type="ORF">SteCoe_18577</name>
</gene>
<keyword evidence="5 8" id="KW-0802">TPR repeat</keyword>
<dbReference type="InterPro" id="IPR039941">
    <property type="entry name" value="TT30"/>
</dbReference>
<comment type="subcellular location">
    <subcellularLocation>
        <location evidence="1">Cell projection</location>
        <location evidence="1">Cilium</location>
    </subcellularLocation>
</comment>
<keyword evidence="10" id="KW-1185">Reference proteome</keyword>
<evidence type="ECO:0000256" key="2">
    <source>
        <dbReference type="ARBA" id="ARBA00009522"/>
    </source>
</evidence>
<proteinExistence type="inferred from homology"/>
<evidence type="ECO:0000313" key="9">
    <source>
        <dbReference type="EMBL" id="OMJ81018.1"/>
    </source>
</evidence>
<dbReference type="OrthoDB" id="432109at2759"/>
<dbReference type="PANTHER" id="PTHR20931">
    <property type="entry name" value="TETRATRICOPEPTIDE REPEAT PROTEIN 30"/>
    <property type="match status" value="1"/>
</dbReference>
<dbReference type="SUPFAM" id="SSF48452">
    <property type="entry name" value="TPR-like"/>
    <property type="match status" value="1"/>
</dbReference>
<name>A0A1R2BW52_9CILI</name>
<dbReference type="Pfam" id="PF13174">
    <property type="entry name" value="TPR_6"/>
    <property type="match status" value="1"/>
</dbReference>
<evidence type="ECO:0000256" key="4">
    <source>
        <dbReference type="ARBA" id="ARBA00022794"/>
    </source>
</evidence>
<dbReference type="Gene3D" id="1.25.40.10">
    <property type="entry name" value="Tetratricopeptide repeat domain"/>
    <property type="match status" value="2"/>
</dbReference>
<keyword evidence="6" id="KW-0969">Cilium</keyword>
<comment type="similarity">
    <text evidence="2">Belongs to the TTC30/dfy-1/fleer family.</text>
</comment>
<dbReference type="AlphaFoldDB" id="A0A1R2BW52"/>